<dbReference type="EMBL" id="JAUEPP010000004">
    <property type="protein sequence ID" value="KAK3345549.1"/>
    <property type="molecule type" value="Genomic_DNA"/>
</dbReference>
<organism evidence="4 5">
    <name type="scientific">Neurospora tetraspora</name>
    <dbReference type="NCBI Taxonomy" id="94610"/>
    <lineage>
        <taxon>Eukaryota</taxon>
        <taxon>Fungi</taxon>
        <taxon>Dikarya</taxon>
        <taxon>Ascomycota</taxon>
        <taxon>Pezizomycotina</taxon>
        <taxon>Sordariomycetes</taxon>
        <taxon>Sordariomycetidae</taxon>
        <taxon>Sordariales</taxon>
        <taxon>Sordariaceae</taxon>
        <taxon>Neurospora</taxon>
    </lineage>
</organism>
<reference evidence="4" key="2">
    <citation type="submission" date="2023-06" db="EMBL/GenBank/DDBJ databases">
        <authorList>
            <consortium name="Lawrence Berkeley National Laboratory"/>
            <person name="Haridas S."/>
            <person name="Hensen N."/>
            <person name="Bonometti L."/>
            <person name="Westerberg I."/>
            <person name="Brannstrom I.O."/>
            <person name="Guillou S."/>
            <person name="Cros-Aarteil S."/>
            <person name="Calhoun S."/>
            <person name="Kuo A."/>
            <person name="Mondo S."/>
            <person name="Pangilinan J."/>
            <person name="Riley R."/>
            <person name="Labutti K."/>
            <person name="Andreopoulos B."/>
            <person name="Lipzen A."/>
            <person name="Chen C."/>
            <person name="Yanf M."/>
            <person name="Daum C."/>
            <person name="Ng V."/>
            <person name="Clum A."/>
            <person name="Steindorff A."/>
            <person name="Ohm R."/>
            <person name="Martin F."/>
            <person name="Silar P."/>
            <person name="Natvig D."/>
            <person name="Lalanne C."/>
            <person name="Gautier V."/>
            <person name="Ament-Velasquez S.L."/>
            <person name="Kruys A."/>
            <person name="Hutchinson M.I."/>
            <person name="Powell A.J."/>
            <person name="Barry K."/>
            <person name="Miller A.N."/>
            <person name="Grigoriev I.V."/>
            <person name="Debuchy R."/>
            <person name="Gladieux P."/>
            <person name="Thoren M.H."/>
            <person name="Johannesson H."/>
        </authorList>
    </citation>
    <scope>NUCLEOTIDE SEQUENCE</scope>
    <source>
        <strain evidence="4">CBS 560.94</strain>
    </source>
</reference>
<keyword evidence="2" id="KW-0472">Membrane</keyword>
<evidence type="ECO:0000313" key="5">
    <source>
        <dbReference type="Proteomes" id="UP001278500"/>
    </source>
</evidence>
<evidence type="ECO:0000256" key="3">
    <source>
        <dbReference type="SAM" id="SignalP"/>
    </source>
</evidence>
<proteinExistence type="predicted"/>
<keyword evidence="2" id="KW-1133">Transmembrane helix</keyword>
<accession>A0AAE0JH20</accession>
<dbReference type="RefSeq" id="XP_062682162.1">
    <property type="nucleotide sequence ID" value="XM_062826887.1"/>
</dbReference>
<evidence type="ECO:0008006" key="6">
    <source>
        <dbReference type="Google" id="ProtNLM"/>
    </source>
</evidence>
<feature type="chain" id="PRO_5042135693" description="Mid2 domain-containing protein" evidence="3">
    <location>
        <begin position="21"/>
        <end position="320"/>
    </location>
</feature>
<evidence type="ECO:0000256" key="2">
    <source>
        <dbReference type="SAM" id="Phobius"/>
    </source>
</evidence>
<feature type="signal peptide" evidence="3">
    <location>
        <begin position="1"/>
        <end position="20"/>
    </location>
</feature>
<keyword evidence="3" id="KW-0732">Signal</keyword>
<evidence type="ECO:0000256" key="1">
    <source>
        <dbReference type="SAM" id="MobiDB-lite"/>
    </source>
</evidence>
<feature type="compositionally biased region" description="Low complexity" evidence="1">
    <location>
        <begin position="175"/>
        <end position="184"/>
    </location>
</feature>
<dbReference type="Proteomes" id="UP001278500">
    <property type="component" value="Unassembled WGS sequence"/>
</dbReference>
<name>A0AAE0JH20_9PEZI</name>
<dbReference type="GeneID" id="87864041"/>
<feature type="region of interest" description="Disordered" evidence="1">
    <location>
        <begin position="129"/>
        <end position="200"/>
    </location>
</feature>
<comment type="caution">
    <text evidence="4">The sequence shown here is derived from an EMBL/GenBank/DDBJ whole genome shotgun (WGS) entry which is preliminary data.</text>
</comment>
<feature type="compositionally biased region" description="Polar residues" evidence="1">
    <location>
        <begin position="186"/>
        <end position="200"/>
    </location>
</feature>
<keyword evidence="2" id="KW-0812">Transmembrane</keyword>
<evidence type="ECO:0000313" key="4">
    <source>
        <dbReference type="EMBL" id="KAK3345549.1"/>
    </source>
</evidence>
<reference evidence="4" key="1">
    <citation type="journal article" date="2023" name="Mol. Phylogenet. Evol.">
        <title>Genome-scale phylogeny and comparative genomics of the fungal order Sordariales.</title>
        <authorList>
            <person name="Hensen N."/>
            <person name="Bonometti L."/>
            <person name="Westerberg I."/>
            <person name="Brannstrom I.O."/>
            <person name="Guillou S."/>
            <person name="Cros-Aarteil S."/>
            <person name="Calhoun S."/>
            <person name="Haridas S."/>
            <person name="Kuo A."/>
            <person name="Mondo S."/>
            <person name="Pangilinan J."/>
            <person name="Riley R."/>
            <person name="LaButti K."/>
            <person name="Andreopoulos B."/>
            <person name="Lipzen A."/>
            <person name="Chen C."/>
            <person name="Yan M."/>
            <person name="Daum C."/>
            <person name="Ng V."/>
            <person name="Clum A."/>
            <person name="Steindorff A."/>
            <person name="Ohm R.A."/>
            <person name="Martin F."/>
            <person name="Silar P."/>
            <person name="Natvig D.O."/>
            <person name="Lalanne C."/>
            <person name="Gautier V."/>
            <person name="Ament-Velasquez S.L."/>
            <person name="Kruys A."/>
            <person name="Hutchinson M.I."/>
            <person name="Powell A.J."/>
            <person name="Barry K."/>
            <person name="Miller A.N."/>
            <person name="Grigoriev I.V."/>
            <person name="Debuchy R."/>
            <person name="Gladieux P."/>
            <person name="Hiltunen Thoren M."/>
            <person name="Johannesson H."/>
        </authorList>
    </citation>
    <scope>NUCLEOTIDE SEQUENCE</scope>
    <source>
        <strain evidence="4">CBS 560.94</strain>
    </source>
</reference>
<sequence length="320" mass="33842">MYYMTKLLLLISLKPVHVSATTPIAFINPPPLRQEDRDDSKNAVYKIGATMTLQWTEDTEVRSSLVLYQVPGDGFEYVAPNHVQITDYLWIVNTAKNLSFSNVFQFAIYSNGSTTPNATSHYFNITSGSSSSSSPNLSAGSLPVTTTSSASPLPSSTGITTKTSSAGADALDSKTSTATTPASTDGALQSQESGNKKLSTPSAVGIGIGVSSALFLAIAAGAFGYWIFKVRPKRNSISHHAVELPPPQTPHMAHTGFCGPTMVMNGNTGNGNGNGNMYQTKDIFGGELQGHNGPGRNGGSSVYEIDSQTGSAFAWDRTRK</sequence>
<feature type="transmembrane region" description="Helical" evidence="2">
    <location>
        <begin position="203"/>
        <end position="228"/>
    </location>
</feature>
<gene>
    <name evidence="4" type="ORF">B0H65DRAFT_466979</name>
</gene>
<protein>
    <recommendedName>
        <fullName evidence="6">Mid2 domain-containing protein</fullName>
    </recommendedName>
</protein>
<keyword evidence="5" id="KW-1185">Reference proteome</keyword>
<dbReference type="AlphaFoldDB" id="A0AAE0JH20"/>
<feature type="compositionally biased region" description="Low complexity" evidence="1">
    <location>
        <begin position="129"/>
        <end position="157"/>
    </location>
</feature>